<protein>
    <submittedName>
        <fullName evidence="1">Uncharacterized protein</fullName>
    </submittedName>
</protein>
<comment type="caution">
    <text evidence="1">The sequence shown here is derived from an EMBL/GenBank/DDBJ whole genome shotgun (WGS) entry which is preliminary data.</text>
</comment>
<reference evidence="1" key="1">
    <citation type="submission" date="2023-01" db="EMBL/GenBank/DDBJ databases">
        <authorList>
            <person name="Piombo E."/>
        </authorList>
    </citation>
    <scope>NUCLEOTIDE SEQUENCE</scope>
</reference>
<dbReference type="AlphaFoldDB" id="A0AA35VK29"/>
<organism evidence="1 2">
    <name type="scientific">Clonostachys chloroleuca</name>
    <dbReference type="NCBI Taxonomy" id="1926264"/>
    <lineage>
        <taxon>Eukaryota</taxon>
        <taxon>Fungi</taxon>
        <taxon>Dikarya</taxon>
        <taxon>Ascomycota</taxon>
        <taxon>Pezizomycotina</taxon>
        <taxon>Sordariomycetes</taxon>
        <taxon>Hypocreomycetidae</taxon>
        <taxon>Hypocreales</taxon>
        <taxon>Bionectriaceae</taxon>
        <taxon>Clonostachys</taxon>
    </lineage>
</organism>
<accession>A0AA35VK29</accession>
<sequence>MARRYIEWDATACLGHHLTQAHRGSVHLTCCTSVPFACTLTLDQSSASTGQSPYPSSLISPSGDAIAAGETYGVFEGRSRGKPSDQVHIGYAG</sequence>
<evidence type="ECO:0000313" key="2">
    <source>
        <dbReference type="Proteomes" id="UP001160390"/>
    </source>
</evidence>
<proteinExistence type="predicted"/>
<keyword evidence="2" id="KW-1185">Reference proteome</keyword>
<dbReference type="EMBL" id="CABFNP030001338">
    <property type="protein sequence ID" value="CAI6100379.1"/>
    <property type="molecule type" value="Genomic_DNA"/>
</dbReference>
<gene>
    <name evidence="1" type="ORF">CCHLO57077_00004514</name>
</gene>
<evidence type="ECO:0000313" key="1">
    <source>
        <dbReference type="EMBL" id="CAI6100379.1"/>
    </source>
</evidence>
<name>A0AA35VK29_9HYPO</name>
<dbReference type="Proteomes" id="UP001160390">
    <property type="component" value="Unassembled WGS sequence"/>
</dbReference>